<reference evidence="8 9" key="1">
    <citation type="submission" date="2016-06" db="EMBL/GenBank/DDBJ databases">
        <title>Complete genome sequences of Bordetella bronchialis and Bordetella flabilis.</title>
        <authorList>
            <person name="LiPuma J.J."/>
            <person name="Spilker T."/>
        </authorList>
    </citation>
    <scope>NUCLEOTIDE SEQUENCE [LARGE SCALE GENOMIC DNA]</scope>
    <source>
        <strain evidence="8 9">AU17976</strain>
    </source>
</reference>
<feature type="transmembrane region" description="Helical" evidence="6">
    <location>
        <begin position="42"/>
        <end position="66"/>
    </location>
</feature>
<evidence type="ECO:0000259" key="7">
    <source>
        <dbReference type="Pfam" id="PF06305"/>
    </source>
</evidence>
<dbReference type="EMBL" id="CP016171">
    <property type="protein sequence ID" value="ANN73007.1"/>
    <property type="molecule type" value="Genomic_DNA"/>
</dbReference>
<evidence type="ECO:0000256" key="1">
    <source>
        <dbReference type="ARBA" id="ARBA00022475"/>
    </source>
</evidence>
<feature type="region of interest" description="Disordered" evidence="5">
    <location>
        <begin position="86"/>
        <end position="107"/>
    </location>
</feature>
<keyword evidence="2 6" id="KW-0812">Transmembrane</keyword>
<gene>
    <name evidence="8" type="ORF">BAU08_18120</name>
</gene>
<evidence type="ECO:0000256" key="2">
    <source>
        <dbReference type="ARBA" id="ARBA00022692"/>
    </source>
</evidence>
<dbReference type="InterPro" id="IPR010445">
    <property type="entry name" value="LapA_dom"/>
</dbReference>
<name>A0A193FZ18_9BORD</name>
<evidence type="ECO:0000313" key="9">
    <source>
        <dbReference type="Proteomes" id="UP000092213"/>
    </source>
</evidence>
<organism evidence="8 9">
    <name type="scientific">Bordetella bronchialis</name>
    <dbReference type="NCBI Taxonomy" id="463025"/>
    <lineage>
        <taxon>Bacteria</taxon>
        <taxon>Pseudomonadati</taxon>
        <taxon>Pseudomonadota</taxon>
        <taxon>Betaproteobacteria</taxon>
        <taxon>Burkholderiales</taxon>
        <taxon>Alcaligenaceae</taxon>
        <taxon>Bordetella</taxon>
    </lineage>
</organism>
<keyword evidence="4 6" id="KW-0472">Membrane</keyword>
<sequence length="107" mass="12066">MRYFVWALRLIVFVAVLMFALKNTNPVQVNFYGDYIMHDVPLIVVMLVTFVVGAIFGLLLTVPAAMRRRREAVRLRRELDRVQAALSNQPGQAANVPPETIAPMSPL</sequence>
<dbReference type="Pfam" id="PF06305">
    <property type="entry name" value="LapA_dom"/>
    <property type="match status" value="1"/>
</dbReference>
<dbReference type="AlphaFoldDB" id="A0A193FZ18"/>
<evidence type="ECO:0000256" key="6">
    <source>
        <dbReference type="SAM" id="Phobius"/>
    </source>
</evidence>
<evidence type="ECO:0000256" key="4">
    <source>
        <dbReference type="ARBA" id="ARBA00023136"/>
    </source>
</evidence>
<keyword evidence="1" id="KW-1003">Cell membrane</keyword>
<evidence type="ECO:0000256" key="3">
    <source>
        <dbReference type="ARBA" id="ARBA00022989"/>
    </source>
</evidence>
<dbReference type="GO" id="GO:0005886">
    <property type="term" value="C:plasma membrane"/>
    <property type="evidence" value="ECO:0007669"/>
    <property type="project" value="InterPro"/>
</dbReference>
<protein>
    <recommendedName>
        <fullName evidence="7">Lipopolysaccharide assembly protein A domain-containing protein</fullName>
    </recommendedName>
</protein>
<proteinExistence type="predicted"/>
<dbReference type="STRING" id="463025.BAU08_18120"/>
<feature type="domain" description="Lipopolysaccharide assembly protein A" evidence="7">
    <location>
        <begin position="22"/>
        <end position="86"/>
    </location>
</feature>
<accession>A0A193FZ18</accession>
<evidence type="ECO:0000256" key="5">
    <source>
        <dbReference type="SAM" id="MobiDB-lite"/>
    </source>
</evidence>
<keyword evidence="3 6" id="KW-1133">Transmembrane helix</keyword>
<dbReference type="Proteomes" id="UP000092213">
    <property type="component" value="Chromosome"/>
</dbReference>
<dbReference type="RefSeq" id="WP_066670820.1">
    <property type="nucleotide sequence ID" value="NZ_CP016171.1"/>
</dbReference>
<evidence type="ECO:0000313" key="8">
    <source>
        <dbReference type="EMBL" id="ANN73007.1"/>
    </source>
</evidence>